<sequence>MKKEFARNQLLAQQKQFLVEVFFVQDDVAEKLFLQILQPVSIRSESDAE</sequence>
<gene>
    <name evidence="1" type="ORF">NATSA_12555</name>
</gene>
<dbReference type="AlphaFoldDB" id="A0A8J7S7P1"/>
<dbReference type="RefSeq" id="WP_210512955.1">
    <property type="nucleotide sequence ID" value="NZ_JAFIDN010000011.1"/>
</dbReference>
<accession>A0A8J7S7P1</accession>
<keyword evidence="2" id="KW-1185">Reference proteome</keyword>
<proteinExistence type="predicted"/>
<name>A0A8J7S7P1_9BACT</name>
<organism evidence="1 2">
    <name type="scientific">Natronogracilivirga saccharolytica</name>
    <dbReference type="NCBI Taxonomy" id="2812953"/>
    <lineage>
        <taxon>Bacteria</taxon>
        <taxon>Pseudomonadati</taxon>
        <taxon>Balneolota</taxon>
        <taxon>Balneolia</taxon>
        <taxon>Balneolales</taxon>
        <taxon>Cyclonatronaceae</taxon>
        <taxon>Natronogracilivirga</taxon>
    </lineage>
</organism>
<dbReference type="Proteomes" id="UP000673975">
    <property type="component" value="Unassembled WGS sequence"/>
</dbReference>
<reference evidence="1" key="1">
    <citation type="submission" date="2021-02" db="EMBL/GenBank/DDBJ databases">
        <title>Natronogracilivirga saccharolytica gen. nov. sp. nov. a new anaerobic, haloalkiliphilic carbohydrate-fermenting bacterium from soda lake and proposing of Cyclonatronumiaceae fam. nov. in the phylum Balneolaeota.</title>
        <authorList>
            <person name="Zhilina T.N."/>
            <person name="Sorokin D.Y."/>
            <person name="Zavarzina D.G."/>
            <person name="Toshchakov S.V."/>
            <person name="Kublanov I.V."/>
        </authorList>
    </citation>
    <scope>NUCLEOTIDE SEQUENCE</scope>
    <source>
        <strain evidence="1">Z-1702</strain>
    </source>
</reference>
<evidence type="ECO:0000313" key="2">
    <source>
        <dbReference type="Proteomes" id="UP000673975"/>
    </source>
</evidence>
<comment type="caution">
    <text evidence="1">The sequence shown here is derived from an EMBL/GenBank/DDBJ whole genome shotgun (WGS) entry which is preliminary data.</text>
</comment>
<protein>
    <submittedName>
        <fullName evidence="1">Uncharacterized protein</fullName>
    </submittedName>
</protein>
<evidence type="ECO:0000313" key="1">
    <source>
        <dbReference type="EMBL" id="MBP3193498.1"/>
    </source>
</evidence>
<dbReference type="EMBL" id="JAFIDN010000011">
    <property type="protein sequence ID" value="MBP3193498.1"/>
    <property type="molecule type" value="Genomic_DNA"/>
</dbReference>